<gene>
    <name evidence="3" type="ORF">ACFFNX_46500</name>
</gene>
<feature type="domain" description="Threonyl/alanyl tRNA synthetase SAD" evidence="2">
    <location>
        <begin position="1"/>
        <end position="26"/>
    </location>
</feature>
<dbReference type="PANTHER" id="PTHR11777">
    <property type="entry name" value="ALANYL-TRNA SYNTHETASE"/>
    <property type="match status" value="1"/>
</dbReference>
<feature type="non-terminal residue" evidence="3">
    <location>
        <position position="120"/>
    </location>
</feature>
<proteinExistence type="predicted"/>
<feature type="non-terminal residue" evidence="3">
    <location>
        <position position="1"/>
    </location>
</feature>
<dbReference type="Proteomes" id="UP001589627">
    <property type="component" value="Unassembled WGS sequence"/>
</dbReference>
<comment type="caution">
    <text evidence="3">The sequence shown here is derived from an EMBL/GenBank/DDBJ whole genome shotgun (WGS) entry which is preliminary data.</text>
</comment>
<dbReference type="SUPFAM" id="SSF55186">
    <property type="entry name" value="ThrRS/AlaRS common domain"/>
    <property type="match status" value="1"/>
</dbReference>
<dbReference type="EMBL" id="JBHLZP010000759">
    <property type="protein sequence ID" value="MFB9839619.1"/>
    <property type="molecule type" value="Genomic_DNA"/>
</dbReference>
<name>A0ABV5YX47_9ACTN</name>
<organism evidence="3 4">
    <name type="scientific">Actinoallomurus acaciae</name>
    <dbReference type="NCBI Taxonomy" id="502577"/>
    <lineage>
        <taxon>Bacteria</taxon>
        <taxon>Bacillati</taxon>
        <taxon>Actinomycetota</taxon>
        <taxon>Actinomycetes</taxon>
        <taxon>Streptosporangiales</taxon>
        <taxon>Thermomonosporaceae</taxon>
        <taxon>Actinoallomurus</taxon>
    </lineage>
</organism>
<feature type="region of interest" description="Disordered" evidence="1">
    <location>
        <begin position="101"/>
        <end position="120"/>
    </location>
</feature>
<dbReference type="Pfam" id="PF07973">
    <property type="entry name" value="tRNA_SAD"/>
    <property type="match status" value="1"/>
</dbReference>
<dbReference type="Gene3D" id="3.30.980.10">
    <property type="entry name" value="Threonyl-trna Synthetase, Chain A, domain 2"/>
    <property type="match status" value="1"/>
</dbReference>
<accession>A0ABV5YX47</accession>
<evidence type="ECO:0000313" key="3">
    <source>
        <dbReference type="EMBL" id="MFB9839619.1"/>
    </source>
</evidence>
<keyword evidence="4" id="KW-1185">Reference proteome</keyword>
<protein>
    <recommendedName>
        <fullName evidence="2">Threonyl/alanyl tRNA synthetase SAD domain-containing protein</fullName>
    </recommendedName>
</protein>
<dbReference type="InterPro" id="IPR012947">
    <property type="entry name" value="tRNA_SAD"/>
</dbReference>
<reference evidence="3 4" key="1">
    <citation type="submission" date="2024-09" db="EMBL/GenBank/DDBJ databases">
        <authorList>
            <person name="Sun Q."/>
            <person name="Mori K."/>
        </authorList>
    </citation>
    <scope>NUCLEOTIDE SEQUENCE [LARGE SCALE GENOMIC DNA]</scope>
    <source>
        <strain evidence="3 4">TBRC 0563</strain>
    </source>
</reference>
<dbReference type="InterPro" id="IPR050058">
    <property type="entry name" value="Ala-tRNA_ligase"/>
</dbReference>
<dbReference type="PANTHER" id="PTHR11777:SF9">
    <property type="entry name" value="ALANINE--TRNA LIGASE, CYTOPLASMIC"/>
    <property type="match status" value="1"/>
</dbReference>
<evidence type="ECO:0000313" key="4">
    <source>
        <dbReference type="Proteomes" id="UP001589627"/>
    </source>
</evidence>
<evidence type="ECO:0000259" key="2">
    <source>
        <dbReference type="Pfam" id="PF07973"/>
    </source>
</evidence>
<sequence>HVEHTSQIGSFRIVSEQSVASGVRRVVAVTRRRAVEHSIAQAEALSDVAATLRTSPKDVVSAARRLVEAARTPKAARDTAALANTVETVVNDVPVMLAQAEGTAGGLRQEAQRAAGEHGR</sequence>
<dbReference type="InterPro" id="IPR018163">
    <property type="entry name" value="Thr/Ala-tRNA-synth_IIc_edit"/>
</dbReference>
<evidence type="ECO:0000256" key="1">
    <source>
        <dbReference type="SAM" id="MobiDB-lite"/>
    </source>
</evidence>